<organism evidence="1 2">
    <name type="scientific">Diaphorobacter aerolatus</name>
    <dbReference type="NCBI Taxonomy" id="1288495"/>
    <lineage>
        <taxon>Bacteria</taxon>
        <taxon>Pseudomonadati</taxon>
        <taxon>Pseudomonadota</taxon>
        <taxon>Betaproteobacteria</taxon>
        <taxon>Burkholderiales</taxon>
        <taxon>Comamonadaceae</taxon>
        <taxon>Diaphorobacter</taxon>
    </lineage>
</organism>
<reference evidence="1 2" key="1">
    <citation type="submission" date="2020-08" db="EMBL/GenBank/DDBJ databases">
        <title>Genome sequence of Diaphorobacter aerolatus KACC 16536T.</title>
        <authorList>
            <person name="Hyun D.-W."/>
            <person name="Bae J.-W."/>
        </authorList>
    </citation>
    <scope>NUCLEOTIDE SEQUENCE [LARGE SCALE GENOMIC DNA]</scope>
    <source>
        <strain evidence="1 2">KACC 16536</strain>
    </source>
</reference>
<dbReference type="KEGG" id="daer:H9K75_05840"/>
<accession>A0A7H0GMK0</accession>
<dbReference type="EMBL" id="CP060783">
    <property type="protein sequence ID" value="QNP49516.1"/>
    <property type="molecule type" value="Genomic_DNA"/>
</dbReference>
<sequence length="1031" mass="112641">MNLLAQAVLSRIQGANERISTLRVVALDQPGMDSSARHVVTLQTTHLKAGLATQVDESTLTPMPVTLELARQRAVNYLQQRLAAGEVLKSRQGFDEVATFERMAAAPEPTAQPESSAQARAIAVLCARLDGNAWRRMSAGQQGRLIWRLAEYADPARGGAAQQLLHAQVPRLIALLETGDDLLDYCLAYLIGRLRDGGAAVAMQALSERGRSGATRDLARQAWLALLGPDERITALESTRQLLADQGGQAAMDGRSRRKNREMSGDALALLHTDELGCFDDAMAQTARELMASVDPGGDLWPAIKRIYKRAEWRHDHETLAVLHARFDGPKGAFAQFHRETVLYMRLRGWRHLRRLAAVEHSEAPALAVALLKRMDELCGEQPATRAGALPEMHWLLAARLVLPEWSGLLASHRAWSFRVNAPLNLEQLPANRVDGLAQMWNAHPQRLLQLVGQVRSELLLWSFTRALSDQRDFLHTQDASQIAPLLRQRYAPAAALGLEVVQRHMADVRDMQSLRPWLMVLAQCGDGPAADYLSAWLSRDRIGAAGDADLVASLLISPAAVLRTQGVALLSFADGAAVALALLAVLPTIDDANPALPEIRDNIVSLLSENAPLARSAASVPPLPLQRLLEHSLTPLVQIATAWLLVHPTALQTLPASSLRALLAADEPARVACGIRLLGSLPDDLLYEQADVLAEFAVSPHRELREAVKPIITRLAQDSRCNARIAERLHDVLFRAEEGEGAYDDALALLTGPLRDAAPARDASGAWRALQARASGAQRYGAWALQSLGDEAYSLRQWATLARHADTDVRARSRRSLDTLLAPIGQTTPAQAEQLLTLADARFADTQEYARTLFGERLPASALSPELLIAWVDHPQVWVQALGRQRLTQRMTAPEASMCLTRLSQHPSTSVQLFVTQWLLSLPDESPRDRAARLQELQPYFLAVLSQVHRARASKTRVLAFLRTQLDSPDTASVVAGIFARQVVSASLADQPDYVAGLRDIAGRHPALAQSFMQPVAVEHRASGPATSVI</sequence>
<protein>
    <submittedName>
        <fullName evidence="1">Uncharacterized protein</fullName>
    </submittedName>
</protein>
<evidence type="ECO:0000313" key="1">
    <source>
        <dbReference type="EMBL" id="QNP49516.1"/>
    </source>
</evidence>
<evidence type="ECO:0000313" key="2">
    <source>
        <dbReference type="Proteomes" id="UP000516028"/>
    </source>
</evidence>
<dbReference type="AlphaFoldDB" id="A0A7H0GMK0"/>
<dbReference type="Proteomes" id="UP000516028">
    <property type="component" value="Chromosome"/>
</dbReference>
<name>A0A7H0GMK0_9BURK</name>
<proteinExistence type="predicted"/>
<gene>
    <name evidence="1" type="ORF">H9K75_05840</name>
</gene>
<dbReference type="RefSeq" id="WP_187725105.1">
    <property type="nucleotide sequence ID" value="NZ_CP060783.1"/>
</dbReference>
<keyword evidence="2" id="KW-1185">Reference proteome</keyword>